<sequence length="178" mass="20536">MNEAILFETERMAFRRFTMEDRETVNVFLRDPEVMYAWEHGFSEDEVTEWLEKNLGRYAQYGYSWLCADDRKTGENIGAIGLIYNEDINGEACWEIGYIVNKKFWGMGYAAEGARGCVRHAFDVIGTGRVISQMRTNNASSRAVAQKIGMKYVATYDRIHHGKKEPHDIYVIEKRQGG</sequence>
<dbReference type="PANTHER" id="PTHR43792:SF1">
    <property type="entry name" value="N-ACETYLTRANSFERASE DOMAIN-CONTAINING PROTEIN"/>
    <property type="match status" value="1"/>
</dbReference>
<dbReference type="PROSITE" id="PS51186">
    <property type="entry name" value="GNAT"/>
    <property type="match status" value="1"/>
</dbReference>
<dbReference type="Proteomes" id="UP000606889">
    <property type="component" value="Unassembled WGS sequence"/>
</dbReference>
<comment type="caution">
    <text evidence="2">The sequence shown here is derived from an EMBL/GenBank/DDBJ whole genome shotgun (WGS) entry which is preliminary data.</text>
</comment>
<dbReference type="InterPro" id="IPR016181">
    <property type="entry name" value="Acyl_CoA_acyltransferase"/>
</dbReference>
<proteinExistence type="predicted"/>
<accession>A0ABR7EGX7</accession>
<dbReference type="Gene3D" id="3.40.630.30">
    <property type="match status" value="1"/>
</dbReference>
<gene>
    <name evidence="2" type="ORF">H8S18_08720</name>
</gene>
<keyword evidence="3" id="KW-1185">Reference proteome</keyword>
<protein>
    <submittedName>
        <fullName evidence="2">GNAT family N-acetyltransferase</fullName>
    </submittedName>
</protein>
<dbReference type="PANTHER" id="PTHR43792">
    <property type="entry name" value="GNAT FAMILY, PUTATIVE (AFU_ORTHOLOGUE AFUA_3G00765)-RELATED-RELATED"/>
    <property type="match status" value="1"/>
</dbReference>
<organism evidence="2 3">
    <name type="scientific">Christensenella tenuis</name>
    <dbReference type="NCBI Taxonomy" id="2763033"/>
    <lineage>
        <taxon>Bacteria</taxon>
        <taxon>Bacillati</taxon>
        <taxon>Bacillota</taxon>
        <taxon>Clostridia</taxon>
        <taxon>Christensenellales</taxon>
        <taxon>Christensenellaceae</taxon>
        <taxon>Christensenella</taxon>
    </lineage>
</organism>
<dbReference type="SUPFAM" id="SSF55729">
    <property type="entry name" value="Acyl-CoA N-acyltransferases (Nat)"/>
    <property type="match status" value="1"/>
</dbReference>
<evidence type="ECO:0000313" key="2">
    <source>
        <dbReference type="EMBL" id="MBC5648418.1"/>
    </source>
</evidence>
<reference evidence="2 3" key="1">
    <citation type="submission" date="2020-08" db="EMBL/GenBank/DDBJ databases">
        <title>Genome public.</title>
        <authorList>
            <person name="Liu C."/>
            <person name="Sun Q."/>
        </authorList>
    </citation>
    <scope>NUCLEOTIDE SEQUENCE [LARGE SCALE GENOMIC DNA]</scope>
    <source>
        <strain evidence="2 3">NSJ-35</strain>
    </source>
</reference>
<dbReference type="InterPro" id="IPR051531">
    <property type="entry name" value="N-acetyltransferase"/>
</dbReference>
<dbReference type="EMBL" id="JACOON010000004">
    <property type="protein sequence ID" value="MBC5648418.1"/>
    <property type="molecule type" value="Genomic_DNA"/>
</dbReference>
<evidence type="ECO:0000313" key="3">
    <source>
        <dbReference type="Proteomes" id="UP000606889"/>
    </source>
</evidence>
<dbReference type="RefSeq" id="WP_186857925.1">
    <property type="nucleotide sequence ID" value="NZ_JACOON010000004.1"/>
</dbReference>
<dbReference type="InterPro" id="IPR000182">
    <property type="entry name" value="GNAT_dom"/>
</dbReference>
<evidence type="ECO:0000259" key="1">
    <source>
        <dbReference type="PROSITE" id="PS51186"/>
    </source>
</evidence>
<name>A0ABR7EGX7_9FIRM</name>
<feature type="domain" description="N-acetyltransferase" evidence="1">
    <location>
        <begin position="12"/>
        <end position="176"/>
    </location>
</feature>
<dbReference type="Pfam" id="PF13302">
    <property type="entry name" value="Acetyltransf_3"/>
    <property type="match status" value="1"/>
</dbReference>